<dbReference type="EMBL" id="LS974619">
    <property type="protein sequence ID" value="CAG7880413.1"/>
    <property type="molecule type" value="Genomic_DNA"/>
</dbReference>
<proteinExistence type="predicted"/>
<dbReference type="Proteomes" id="UP000694005">
    <property type="component" value="Chromosome A03"/>
</dbReference>
<dbReference type="AlphaFoldDB" id="A0A8D9GGU9"/>
<organism evidence="1 2">
    <name type="scientific">Brassica campestris</name>
    <name type="common">Field mustard</name>
    <dbReference type="NCBI Taxonomy" id="3711"/>
    <lineage>
        <taxon>Eukaryota</taxon>
        <taxon>Viridiplantae</taxon>
        <taxon>Streptophyta</taxon>
        <taxon>Embryophyta</taxon>
        <taxon>Tracheophyta</taxon>
        <taxon>Spermatophyta</taxon>
        <taxon>Magnoliopsida</taxon>
        <taxon>eudicotyledons</taxon>
        <taxon>Gunneridae</taxon>
        <taxon>Pentapetalae</taxon>
        <taxon>rosids</taxon>
        <taxon>malvids</taxon>
        <taxon>Brassicales</taxon>
        <taxon>Brassicaceae</taxon>
        <taxon>Brassiceae</taxon>
        <taxon>Brassica</taxon>
    </lineage>
</organism>
<evidence type="ECO:0000313" key="1">
    <source>
        <dbReference type="EMBL" id="CAG7880413.1"/>
    </source>
</evidence>
<gene>
    <name evidence="1" type="ORF">BRAPAZ1V2_A03P17560.2</name>
</gene>
<evidence type="ECO:0000313" key="2">
    <source>
        <dbReference type="Proteomes" id="UP000694005"/>
    </source>
</evidence>
<name>A0A8D9GGU9_BRACM</name>
<accession>A0A8D9GGU9</accession>
<reference evidence="1 2" key="1">
    <citation type="submission" date="2021-07" db="EMBL/GenBank/DDBJ databases">
        <authorList>
            <consortium name="Genoscope - CEA"/>
            <person name="William W."/>
        </authorList>
    </citation>
    <scope>NUCLEOTIDE SEQUENCE [LARGE SCALE GENOMIC DNA]</scope>
</reference>
<dbReference type="Gramene" id="A03p17560.2_BraZ1">
    <property type="protein sequence ID" value="A03p17560.2_BraZ1.CDS"/>
    <property type="gene ID" value="A03g17560.2_BraZ1"/>
</dbReference>
<sequence length="52" mass="6112">MQLERSIDEIAATLDQAEEATRESMCTIQYCYAEMRRKKDEERESEEPKLVG</sequence>
<protein>
    <submittedName>
        <fullName evidence="1">Uncharacterized protein</fullName>
    </submittedName>
</protein>